<keyword evidence="6" id="KW-0472">Membrane</keyword>
<evidence type="ECO:0000259" key="7">
    <source>
        <dbReference type="PROSITE" id="PS51007"/>
    </source>
</evidence>
<keyword evidence="3 4" id="KW-0408">Iron</keyword>
<dbReference type="InterPro" id="IPR009056">
    <property type="entry name" value="Cyt_c-like_dom"/>
</dbReference>
<dbReference type="KEGG" id="nio:NITINOP_1590"/>
<dbReference type="PANTHER" id="PTHR33546:SF1">
    <property type="entry name" value="LARGE, MULTIFUNCTIONAL SECRETED PROTEIN"/>
    <property type="match status" value="1"/>
</dbReference>
<organism evidence="8 9">
    <name type="scientific">Candidatus Nitrospira inopinata</name>
    <dbReference type="NCBI Taxonomy" id="1715989"/>
    <lineage>
        <taxon>Bacteria</taxon>
        <taxon>Pseudomonadati</taxon>
        <taxon>Nitrospirota</taxon>
        <taxon>Nitrospiria</taxon>
        <taxon>Nitrospirales</taxon>
        <taxon>Nitrospiraceae</taxon>
        <taxon>Nitrospira</taxon>
    </lineage>
</organism>
<evidence type="ECO:0000256" key="6">
    <source>
        <dbReference type="SAM" id="Phobius"/>
    </source>
</evidence>
<accession>A0A0S4KRD0</accession>
<feature type="transmembrane region" description="Helical" evidence="6">
    <location>
        <begin position="34"/>
        <end position="51"/>
    </location>
</feature>
<keyword evidence="9" id="KW-1185">Reference proteome</keyword>
<feature type="domain" description="Cytochrome c" evidence="7">
    <location>
        <begin position="164"/>
        <end position="256"/>
    </location>
</feature>
<dbReference type="GO" id="GO:0020037">
    <property type="term" value="F:heme binding"/>
    <property type="evidence" value="ECO:0007669"/>
    <property type="project" value="InterPro"/>
</dbReference>
<reference evidence="9" key="1">
    <citation type="submission" date="2015-09" db="EMBL/GenBank/DDBJ databases">
        <authorList>
            <person name="Daims H."/>
        </authorList>
    </citation>
    <scope>NUCLEOTIDE SEQUENCE [LARGE SCALE GENOMIC DNA]</scope>
</reference>
<dbReference type="RefSeq" id="WP_082633646.1">
    <property type="nucleotide sequence ID" value="NZ_LN885086.1"/>
</dbReference>
<dbReference type="Pfam" id="PF00034">
    <property type="entry name" value="Cytochrom_C"/>
    <property type="match status" value="1"/>
</dbReference>
<keyword evidence="2 4" id="KW-0479">Metal-binding</keyword>
<dbReference type="GO" id="GO:0046872">
    <property type="term" value="F:metal ion binding"/>
    <property type="evidence" value="ECO:0007669"/>
    <property type="project" value="UniProtKB-KW"/>
</dbReference>
<evidence type="ECO:0000256" key="5">
    <source>
        <dbReference type="SAM" id="Coils"/>
    </source>
</evidence>
<sequence>MGKAMVKIVVGLAVAAGLWFGSMAMEFPPVFQGLFVGFAIVGTLMFLLLDAPRTNGPTGWPAAVSVVAFYLILCFGYGATASLWPQFDPEDEREKIAKILDGKENPLDPWNAAEVTKRIQELDEKAKMLAERIQALGGDQAPVVAQKAVASAATAVSASADSGDLMKIGEEQWQLQECYNCHKLRGEGGKKRGPELDNIGSYLTVEEIKQKIIDPKSFMAEGFEKEWEKGRMPDKFKDVMSDGEITALASWLYTFKNTAVATPKPIKKK</sequence>
<dbReference type="EMBL" id="LN885086">
    <property type="protein sequence ID" value="CUQ66565.1"/>
    <property type="molecule type" value="Genomic_DNA"/>
</dbReference>
<name>A0A0S4KRD0_9BACT</name>
<dbReference type="AlphaFoldDB" id="A0A0S4KRD0"/>
<gene>
    <name evidence="8" type="ORF">NITINOP_1590</name>
</gene>
<dbReference type="STRING" id="1715989.NITINOP_1590"/>
<dbReference type="PROSITE" id="PS51007">
    <property type="entry name" value="CYTC"/>
    <property type="match status" value="1"/>
</dbReference>
<keyword evidence="6" id="KW-0812">Transmembrane</keyword>
<dbReference type="Proteomes" id="UP000066284">
    <property type="component" value="Chromosome 1"/>
</dbReference>
<evidence type="ECO:0000256" key="2">
    <source>
        <dbReference type="ARBA" id="ARBA00022723"/>
    </source>
</evidence>
<dbReference type="OrthoDB" id="9809720at2"/>
<dbReference type="SUPFAM" id="SSF46626">
    <property type="entry name" value="Cytochrome c"/>
    <property type="match status" value="1"/>
</dbReference>
<evidence type="ECO:0000256" key="4">
    <source>
        <dbReference type="PROSITE-ProRule" id="PRU00433"/>
    </source>
</evidence>
<dbReference type="Gene3D" id="1.10.760.10">
    <property type="entry name" value="Cytochrome c-like domain"/>
    <property type="match status" value="1"/>
</dbReference>
<evidence type="ECO:0000256" key="3">
    <source>
        <dbReference type="ARBA" id="ARBA00023004"/>
    </source>
</evidence>
<keyword evidence="6" id="KW-1133">Transmembrane helix</keyword>
<evidence type="ECO:0000313" key="9">
    <source>
        <dbReference type="Proteomes" id="UP000066284"/>
    </source>
</evidence>
<keyword evidence="1 4" id="KW-0349">Heme</keyword>
<proteinExistence type="predicted"/>
<evidence type="ECO:0000256" key="1">
    <source>
        <dbReference type="ARBA" id="ARBA00022617"/>
    </source>
</evidence>
<dbReference type="GO" id="GO:0009055">
    <property type="term" value="F:electron transfer activity"/>
    <property type="evidence" value="ECO:0007669"/>
    <property type="project" value="InterPro"/>
</dbReference>
<dbReference type="InterPro" id="IPR036909">
    <property type="entry name" value="Cyt_c-like_dom_sf"/>
</dbReference>
<feature type="coiled-coil region" evidence="5">
    <location>
        <begin position="112"/>
        <end position="139"/>
    </location>
</feature>
<protein>
    <recommendedName>
        <fullName evidence="7">Cytochrome c domain-containing protein</fullName>
    </recommendedName>
</protein>
<dbReference type="PANTHER" id="PTHR33546">
    <property type="entry name" value="LARGE, MULTIFUNCTIONAL SECRETED PROTEIN-RELATED"/>
    <property type="match status" value="1"/>
</dbReference>
<keyword evidence="5" id="KW-0175">Coiled coil</keyword>
<feature type="transmembrane region" description="Helical" evidence="6">
    <location>
        <begin position="63"/>
        <end position="84"/>
    </location>
</feature>
<evidence type="ECO:0000313" key="8">
    <source>
        <dbReference type="EMBL" id="CUQ66565.1"/>
    </source>
</evidence>